<dbReference type="Proteomes" id="UP000005709">
    <property type="component" value="Unassembled WGS sequence"/>
</dbReference>
<proteinExistence type="predicted"/>
<sequence>MQEAKTKYREVVLKVVQKILIKARHKAYLRLKFSKFISKSA</sequence>
<dbReference type="AlphaFoldDB" id="C8PJ34"/>
<comment type="caution">
    <text evidence="1">The sequence shown here is derived from an EMBL/GenBank/DDBJ whole genome shotgun (WGS) entry which is preliminary data.</text>
</comment>
<gene>
    <name evidence="1" type="ORF">CAMGR0001_1233</name>
</gene>
<accession>C8PJ34</accession>
<organism evidence="1 2">
    <name type="scientific">Campylobacter gracilis RM3268</name>
    <dbReference type="NCBI Taxonomy" id="553220"/>
    <lineage>
        <taxon>Bacteria</taxon>
        <taxon>Pseudomonadati</taxon>
        <taxon>Campylobacterota</taxon>
        <taxon>Epsilonproteobacteria</taxon>
        <taxon>Campylobacterales</taxon>
        <taxon>Campylobacteraceae</taxon>
        <taxon>Campylobacter</taxon>
    </lineage>
</organism>
<reference evidence="1 2" key="1">
    <citation type="submission" date="2009-07" db="EMBL/GenBank/DDBJ databases">
        <authorList>
            <person name="Madupu R."/>
            <person name="Sebastian Y."/>
            <person name="Durkin A.S."/>
            <person name="Torralba M."/>
            <person name="Methe B."/>
            <person name="Sutton G.G."/>
            <person name="Strausberg R.L."/>
            <person name="Nelson K.E."/>
        </authorList>
    </citation>
    <scope>NUCLEOTIDE SEQUENCE [LARGE SCALE GENOMIC DNA]</scope>
    <source>
        <strain evidence="1 2">RM3268</strain>
    </source>
</reference>
<evidence type="ECO:0000313" key="1">
    <source>
        <dbReference type="EMBL" id="EEV16939.1"/>
    </source>
</evidence>
<name>C8PJ34_9BACT</name>
<evidence type="ECO:0000313" key="2">
    <source>
        <dbReference type="Proteomes" id="UP000005709"/>
    </source>
</evidence>
<keyword evidence="2" id="KW-1185">Reference proteome</keyword>
<dbReference type="EMBL" id="ACYG01000027">
    <property type="protein sequence ID" value="EEV16939.1"/>
    <property type="molecule type" value="Genomic_DNA"/>
</dbReference>
<protein>
    <submittedName>
        <fullName evidence="1">Uncharacterized protein</fullName>
    </submittedName>
</protein>
<dbReference type="STRING" id="824.CGRAC_0924"/>